<dbReference type="Pfam" id="PF05585">
    <property type="entry name" value="DUF1758"/>
    <property type="match status" value="1"/>
</dbReference>
<organism evidence="2 3">
    <name type="scientific">Panagrolaimus davidi</name>
    <dbReference type="NCBI Taxonomy" id="227884"/>
    <lineage>
        <taxon>Eukaryota</taxon>
        <taxon>Metazoa</taxon>
        <taxon>Ecdysozoa</taxon>
        <taxon>Nematoda</taxon>
        <taxon>Chromadorea</taxon>
        <taxon>Rhabditida</taxon>
        <taxon>Tylenchina</taxon>
        <taxon>Panagrolaimomorpha</taxon>
        <taxon>Panagrolaimoidea</taxon>
        <taxon>Panagrolaimidae</taxon>
        <taxon>Panagrolaimus</taxon>
    </lineage>
</organism>
<dbReference type="Proteomes" id="UP000887578">
    <property type="component" value="Unplaced"/>
</dbReference>
<feature type="domain" description="DUF1758" evidence="1">
    <location>
        <begin position="17"/>
        <end position="151"/>
    </location>
</feature>
<evidence type="ECO:0000313" key="2">
    <source>
        <dbReference type="Proteomes" id="UP000887578"/>
    </source>
</evidence>
<dbReference type="InterPro" id="IPR021109">
    <property type="entry name" value="Peptidase_aspartic_dom_sf"/>
</dbReference>
<evidence type="ECO:0000313" key="3">
    <source>
        <dbReference type="WBParaSite" id="PDA_v2.g7435.t1"/>
    </source>
</evidence>
<sequence>MLLTKDVKIINPFTKETTEAVAIFDSGSQKTYVSNKIIEQLKLETIQKDKLQVHGFGAKATKYTASVVKLNLETNDGHAEIFANSTSSITTTVPVVYANESNNIIKTVYKTPEILIGMDYFFELVTSFEKLGENSYLVHSKVGDMVCKNTVKNETITVTSLAVEPKMCYEEDENNLQKFWNLEEMGIKDAGVTDTDTAVLEKFKQNVKFENNRYYVSWPEKDFCKLFSCSS</sequence>
<protein>
    <submittedName>
        <fullName evidence="3">Peptidase aspartic putative domain-containing protein</fullName>
    </submittedName>
</protein>
<accession>A0A914QUN8</accession>
<dbReference type="InterPro" id="IPR008737">
    <property type="entry name" value="DUF1758"/>
</dbReference>
<dbReference type="Gene3D" id="2.40.70.10">
    <property type="entry name" value="Acid Proteases"/>
    <property type="match status" value="1"/>
</dbReference>
<name>A0A914QUN8_9BILA</name>
<dbReference type="WBParaSite" id="PDA_v2.g7435.t1">
    <property type="protein sequence ID" value="PDA_v2.g7435.t1"/>
    <property type="gene ID" value="PDA_v2.g7435"/>
</dbReference>
<evidence type="ECO:0000259" key="1">
    <source>
        <dbReference type="Pfam" id="PF05585"/>
    </source>
</evidence>
<dbReference type="AlphaFoldDB" id="A0A914QUN8"/>
<reference evidence="3" key="1">
    <citation type="submission" date="2022-11" db="UniProtKB">
        <authorList>
            <consortium name="WormBaseParasite"/>
        </authorList>
    </citation>
    <scope>IDENTIFICATION</scope>
</reference>
<keyword evidence="2" id="KW-1185">Reference proteome</keyword>
<proteinExistence type="predicted"/>